<evidence type="ECO:0000256" key="1">
    <source>
        <dbReference type="ARBA" id="ARBA00009860"/>
    </source>
</evidence>
<evidence type="ECO:0000313" key="13">
    <source>
        <dbReference type="Proteomes" id="UP000195871"/>
    </source>
</evidence>
<organism evidence="8 11">
    <name type="scientific">Pichia kudriavzevii</name>
    <name type="common">Yeast</name>
    <name type="synonym">Issatchenkia orientalis</name>
    <dbReference type="NCBI Taxonomy" id="4909"/>
    <lineage>
        <taxon>Eukaryota</taxon>
        <taxon>Fungi</taxon>
        <taxon>Dikarya</taxon>
        <taxon>Ascomycota</taxon>
        <taxon>Saccharomycotina</taxon>
        <taxon>Pichiomycetes</taxon>
        <taxon>Pichiales</taxon>
        <taxon>Pichiaceae</taxon>
        <taxon>Pichia</taxon>
    </lineage>
</organism>
<dbReference type="Gene3D" id="3.30.760.10">
    <property type="entry name" value="RNA Cap, Translation Initiation Factor Eif4e"/>
    <property type="match status" value="1"/>
</dbReference>
<name>A0A099P1Q5_PICKU</name>
<evidence type="ECO:0000313" key="8">
    <source>
        <dbReference type="EMBL" id="KGK38137.1"/>
    </source>
</evidence>
<evidence type="ECO:0000256" key="5">
    <source>
        <dbReference type="ARBA" id="ARBA00022917"/>
    </source>
</evidence>
<keyword evidence="3" id="KW-0810">Translation regulation</keyword>
<dbReference type="GO" id="GO:0005634">
    <property type="term" value="C:nucleus"/>
    <property type="evidence" value="ECO:0007669"/>
    <property type="project" value="EnsemblFungi"/>
</dbReference>
<keyword evidence="5 6" id="KW-0648">Protein biosynthesis</keyword>
<evidence type="ECO:0000256" key="3">
    <source>
        <dbReference type="ARBA" id="ARBA00022845"/>
    </source>
</evidence>
<evidence type="ECO:0000313" key="9">
    <source>
        <dbReference type="EMBL" id="ONH77316.1"/>
    </source>
</evidence>
<dbReference type="InterPro" id="IPR001040">
    <property type="entry name" value="TIF_eIF_4E"/>
</dbReference>
<dbReference type="Proteomes" id="UP000189274">
    <property type="component" value="Unassembled WGS sequence"/>
</dbReference>
<evidence type="ECO:0000256" key="2">
    <source>
        <dbReference type="ARBA" id="ARBA00022540"/>
    </source>
</evidence>
<keyword evidence="14" id="KW-1185">Reference proteome</keyword>
<dbReference type="Proteomes" id="UP000249293">
    <property type="component" value="Chromosome 2"/>
</dbReference>
<dbReference type="GO" id="GO:0000184">
    <property type="term" value="P:nuclear-transcribed mRNA catabolic process, nonsense-mediated decay"/>
    <property type="evidence" value="ECO:0007669"/>
    <property type="project" value="EnsemblFungi"/>
</dbReference>
<keyword evidence="2 6" id="KW-0396">Initiation factor</keyword>
<reference evidence="8" key="2">
    <citation type="submission" date="2014-08" db="EMBL/GenBank/DDBJ databases">
        <title>Exploiting Issatchenkia orientalis SD108 for Succinic Acid Production.</title>
        <authorList>
            <person name="Xiao H."/>
            <person name="Shao Z."/>
            <person name="Jiang Y."/>
            <person name="Dole S."/>
            <person name="Zhao H."/>
        </authorList>
    </citation>
    <scope>NUCLEOTIDE SEQUENCE [LARGE SCALE GENOMIC DNA]</scope>
    <source>
        <strain evidence="8">SD108</strain>
    </source>
</reference>
<dbReference type="PROSITE" id="PS00813">
    <property type="entry name" value="IF4E"/>
    <property type="match status" value="1"/>
</dbReference>
<dbReference type="Proteomes" id="UP000029867">
    <property type="component" value="Unassembled WGS sequence"/>
</dbReference>
<dbReference type="InterPro" id="IPR023398">
    <property type="entry name" value="TIF_eIF4e-like"/>
</dbReference>
<evidence type="ECO:0000313" key="14">
    <source>
        <dbReference type="Proteomes" id="UP000249293"/>
    </source>
</evidence>
<reference evidence="7 14" key="6">
    <citation type="submission" date="2018-06" db="EMBL/GenBank/DDBJ databases">
        <title>Population genomics shows no distinction between pathogenic Candida krusei and environmental Pichia kudriavzevii: One species, four names.</title>
        <authorList>
            <person name="Douglass A.P."/>
            <person name="Offei B."/>
            <person name="Braun-Galleani S."/>
            <person name="Coughlan A.Y."/>
            <person name="Martos A."/>
            <person name="Ortiz-Merino R.A."/>
            <person name="Byrne K.P."/>
            <person name="Wolfe K.H."/>
        </authorList>
    </citation>
    <scope>NUCLEOTIDE SEQUENCE [LARGE SCALE GENOMIC DNA]</scope>
    <source>
        <strain evidence="7 14">CBS573</strain>
    </source>
</reference>
<dbReference type="SUPFAM" id="SSF55418">
    <property type="entry name" value="eIF4e-like"/>
    <property type="match status" value="1"/>
</dbReference>
<dbReference type="GO" id="GO:0003743">
    <property type="term" value="F:translation initiation factor activity"/>
    <property type="evidence" value="ECO:0007669"/>
    <property type="project" value="UniProtKB-KW"/>
</dbReference>
<evidence type="ECO:0000256" key="6">
    <source>
        <dbReference type="RuleBase" id="RU004374"/>
    </source>
</evidence>
<dbReference type="GO" id="GO:1901195">
    <property type="term" value="P:positive regulation of formation of translation preinitiation complex"/>
    <property type="evidence" value="ECO:0007669"/>
    <property type="project" value="EnsemblFungi"/>
</dbReference>
<dbReference type="GO" id="GO:0010494">
    <property type="term" value="C:cytoplasmic stress granule"/>
    <property type="evidence" value="ECO:0007669"/>
    <property type="project" value="EnsemblFungi"/>
</dbReference>
<sequence>MSTEELNNATKDLSLDEKKDVTALENPAEFNVKHPLNSTWTLWYTKPAVDNTESWADLLKPVVTFNTVEEFWGIFHAIPKVNELPLKSDYHLFRGDIKPEWEDSQNSDGGKWFCQFKGKREDMNELWTRTLLSVIGETIEKAETETNEVNGVVFNVRRGTCKIGLWTKSCDEERLRAIGEVFKKVLKLGDEDKIEFIRHKDSDNRNAKPMIIM</sequence>
<reference evidence="11" key="1">
    <citation type="journal article" date="2014" name="Microb. Cell Fact.">
        <title>Exploiting Issatchenkia orientalis SD108 for succinic acid production.</title>
        <authorList>
            <person name="Xiao H."/>
            <person name="Shao Z."/>
            <person name="Jiang Y."/>
            <person name="Dole S."/>
            <person name="Zhao H."/>
        </authorList>
    </citation>
    <scope>NUCLEOTIDE SEQUENCE [LARGE SCALE GENOMIC DNA]</scope>
    <source>
        <strain evidence="11">SD108</strain>
    </source>
</reference>
<reference evidence="12" key="3">
    <citation type="journal article" date="2017" name="Genome Announc.">
        <title>Genome sequences of Cyberlindnera fabianii 65, Pichia kudriavzevii 129, and Saccharomyces cerevisiae 131 isolated from fermented masau fruits in Zimbabwe.</title>
        <authorList>
            <person name="van Rijswijck I.M.H."/>
            <person name="Derks M.F.L."/>
            <person name="Abee T."/>
            <person name="de Ridder D."/>
            <person name="Smid E.J."/>
        </authorList>
    </citation>
    <scope>NUCLEOTIDE SEQUENCE [LARGE SCALE GENOMIC DNA]</scope>
    <source>
        <strain evidence="12">129</strain>
    </source>
</reference>
<dbReference type="GO" id="GO:0000340">
    <property type="term" value="F:RNA 7-methylguanosine cap binding"/>
    <property type="evidence" value="ECO:0007669"/>
    <property type="project" value="TreeGrafter"/>
</dbReference>
<dbReference type="EMBL" id="CP028774">
    <property type="protein sequence ID" value="AWU75761.1"/>
    <property type="molecule type" value="Genomic_DNA"/>
</dbReference>
<dbReference type="GO" id="GO:0098808">
    <property type="term" value="F:mRNA cap binding"/>
    <property type="evidence" value="ECO:0007669"/>
    <property type="project" value="EnsemblFungi"/>
</dbReference>
<dbReference type="AlphaFoldDB" id="A0A099P1Q5"/>
<dbReference type="Proteomes" id="UP000195871">
    <property type="component" value="Unassembled WGS sequence"/>
</dbReference>
<dbReference type="EMBL" id="NHMM01000006">
    <property type="protein sequence ID" value="OUT20840.1"/>
    <property type="molecule type" value="Genomic_DNA"/>
</dbReference>
<dbReference type="PANTHER" id="PTHR11960:SF8">
    <property type="entry name" value="EUKARYOTIC TRANSLATION INITIATION FACTOR 4E1-RELATED"/>
    <property type="match status" value="1"/>
</dbReference>
<dbReference type="GO" id="GO:0016281">
    <property type="term" value="C:eukaryotic translation initiation factor 4F complex"/>
    <property type="evidence" value="ECO:0007669"/>
    <property type="project" value="EnsemblFungi"/>
</dbReference>
<accession>A0A099P1Q5</accession>
<dbReference type="EMBL" id="JQFK01000024">
    <property type="protein sequence ID" value="KGK38137.1"/>
    <property type="molecule type" value="Genomic_DNA"/>
</dbReference>
<dbReference type="Pfam" id="PF01652">
    <property type="entry name" value="IF4E"/>
    <property type="match status" value="1"/>
</dbReference>
<dbReference type="InterPro" id="IPR019770">
    <property type="entry name" value="TIF_eIF_4E_CS"/>
</dbReference>
<dbReference type="VEuPathDB" id="FungiDB:C5L36_0B09990"/>
<evidence type="ECO:0000313" key="11">
    <source>
        <dbReference type="Proteomes" id="UP000029867"/>
    </source>
</evidence>
<dbReference type="EMBL" id="MQVM01000002">
    <property type="protein sequence ID" value="ONH77316.1"/>
    <property type="molecule type" value="Genomic_DNA"/>
</dbReference>
<reference evidence="9" key="4">
    <citation type="submission" date="2017-01" db="EMBL/GenBank/DDBJ databases">
        <authorList>
            <person name="Mah S.A."/>
            <person name="Swanson W.J."/>
            <person name="Moy G.W."/>
            <person name="Vacquier V.D."/>
        </authorList>
    </citation>
    <scope>NUCLEOTIDE SEQUENCE [LARGE SCALE GENOMIC DNA]</scope>
    <source>
        <strain evidence="9">129</strain>
    </source>
</reference>
<dbReference type="GO" id="GO:0051726">
    <property type="term" value="P:regulation of cell cycle"/>
    <property type="evidence" value="ECO:0007669"/>
    <property type="project" value="EnsemblFungi"/>
</dbReference>
<gene>
    <name evidence="9" type="ORF">BOH78_0495</name>
    <name evidence="7" type="ORF">C5L36_0B09990</name>
    <name evidence="10" type="ORF">CAS74_003836</name>
    <name evidence="8" type="ORF">JL09_g2765</name>
</gene>
<comment type="similarity">
    <text evidence="1 6">Belongs to the eukaryotic initiation factor 4E family.</text>
</comment>
<protein>
    <submittedName>
        <fullName evidence="9">Eukaryotic translation initiation factor 4E</fullName>
    </submittedName>
</protein>
<dbReference type="STRING" id="4909.A0A099P1Q5"/>
<proteinExistence type="inferred from homology"/>
<keyword evidence="4 6" id="KW-0694">RNA-binding</keyword>
<dbReference type="eggNOG" id="KOG1670">
    <property type="taxonomic scope" value="Eukaryota"/>
</dbReference>
<dbReference type="OrthoDB" id="590761at2759"/>
<dbReference type="HOGENOM" id="CLU_043552_2_2_1"/>
<dbReference type="GO" id="GO:0032266">
    <property type="term" value="F:phosphatidylinositol-3-phosphate binding"/>
    <property type="evidence" value="ECO:0007669"/>
    <property type="project" value="EnsemblFungi"/>
</dbReference>
<reference evidence="10 13" key="5">
    <citation type="submission" date="2017-05" db="EMBL/GenBank/DDBJ databases">
        <title>The Genome Sequence of Candida krusei Ckrusei653.</title>
        <authorList>
            <person name="Cuomo C."/>
            <person name="Forche A."/>
            <person name="Young S."/>
            <person name="Abouelleil A."/>
            <person name="Cao P."/>
            <person name="Chapman S."/>
            <person name="Cusick C."/>
            <person name="Shea T."/>
            <person name="Nusbaum C."/>
            <person name="Birren B."/>
        </authorList>
    </citation>
    <scope>NUCLEOTIDE SEQUENCE [LARGE SCALE GENOMIC DNA]</scope>
    <source>
        <strain evidence="10 13">Ckrusei653</strain>
    </source>
</reference>
<evidence type="ECO:0000313" key="7">
    <source>
        <dbReference type="EMBL" id="AWU75761.1"/>
    </source>
</evidence>
<dbReference type="PANTHER" id="PTHR11960">
    <property type="entry name" value="EUKARYOTIC TRANSLATION INITIATION FACTOR 4E RELATED"/>
    <property type="match status" value="1"/>
</dbReference>
<evidence type="ECO:0000313" key="12">
    <source>
        <dbReference type="Proteomes" id="UP000189274"/>
    </source>
</evidence>
<evidence type="ECO:0000256" key="4">
    <source>
        <dbReference type="ARBA" id="ARBA00022884"/>
    </source>
</evidence>
<evidence type="ECO:0000313" key="10">
    <source>
        <dbReference type="EMBL" id="OUT20840.1"/>
    </source>
</evidence>